<organism evidence="1 2">
    <name type="scientific">Rattus norvegicus</name>
    <name type="common">Rat</name>
    <dbReference type="NCBI Taxonomy" id="10116"/>
    <lineage>
        <taxon>Eukaryota</taxon>
        <taxon>Metazoa</taxon>
        <taxon>Chordata</taxon>
        <taxon>Craniata</taxon>
        <taxon>Vertebrata</taxon>
        <taxon>Euteleostomi</taxon>
        <taxon>Mammalia</taxon>
        <taxon>Eutheria</taxon>
        <taxon>Euarchontoglires</taxon>
        <taxon>Glires</taxon>
        <taxon>Rodentia</taxon>
        <taxon>Myomorpha</taxon>
        <taxon>Muroidea</taxon>
        <taxon>Muridae</taxon>
        <taxon>Murinae</taxon>
        <taxon>Rattus</taxon>
    </lineage>
</organism>
<accession>A6K0L9</accession>
<protein>
    <submittedName>
        <fullName evidence="1">RCG52356</fullName>
    </submittedName>
</protein>
<evidence type="ECO:0000313" key="1">
    <source>
        <dbReference type="EMBL" id="EDL88199.1"/>
    </source>
</evidence>
<dbReference type="EMBL" id="CH474011">
    <property type="protein sequence ID" value="EDL88199.1"/>
    <property type="molecule type" value="Genomic_DNA"/>
</dbReference>
<dbReference type="Proteomes" id="UP000234681">
    <property type="component" value="Chromosome 4"/>
</dbReference>
<proteinExistence type="predicted"/>
<reference evidence="1 2" key="1">
    <citation type="submission" date="2005-09" db="EMBL/GenBank/DDBJ databases">
        <authorList>
            <person name="Mural R.J."/>
            <person name="Li P.W."/>
            <person name="Adams M.D."/>
            <person name="Amanatides P.G."/>
            <person name="Baden-Tillson H."/>
            <person name="Barnstead M."/>
            <person name="Chin S.H."/>
            <person name="Dew I."/>
            <person name="Evans C.A."/>
            <person name="Ferriera S."/>
            <person name="Flanigan M."/>
            <person name="Fosler C."/>
            <person name="Glodek A."/>
            <person name="Gu Z."/>
            <person name="Holt R.A."/>
            <person name="Jennings D."/>
            <person name="Kraft C.L."/>
            <person name="Lu F."/>
            <person name="Nguyen T."/>
            <person name="Nusskern D.R."/>
            <person name="Pfannkoch C.M."/>
            <person name="Sitter C."/>
            <person name="Sutton G.G."/>
            <person name="Venter J.C."/>
            <person name="Wang Z."/>
            <person name="Woodage T."/>
            <person name="Zheng X.H."/>
            <person name="Zhong F."/>
        </authorList>
    </citation>
    <scope>NUCLEOTIDE SEQUENCE [LARGE SCALE GENOMIC DNA]</scope>
    <source>
        <strain>BN</strain>
        <strain evidence="2">Sprague-Dawley</strain>
    </source>
</reference>
<sequence length="83" mass="9701">MYSLKKSVYIQLYTIISLFKILNFSQEFQIHYRCSKNSHSKFLGTRGGQALESLSKSAQFHWSLSKYFLKPPCKSLLLLAFFL</sequence>
<dbReference type="AlphaFoldDB" id="A6K0L9"/>
<name>A6K0L9_RAT</name>
<gene>
    <name evidence="1" type="ORF">rCG_52356</name>
</gene>
<evidence type="ECO:0000313" key="2">
    <source>
        <dbReference type="Proteomes" id="UP000234681"/>
    </source>
</evidence>